<keyword evidence="1" id="KW-1185">Reference proteome</keyword>
<accession>A0A0K0EAH4</accession>
<name>A0A0K0EAH4_STRER</name>
<dbReference type="Gene3D" id="3.90.550.10">
    <property type="entry name" value="Spore Coat Polysaccharide Biosynthesis Protein SpsA, Chain A"/>
    <property type="match status" value="1"/>
</dbReference>
<dbReference type="STRING" id="6248.A0A0K0EAH4"/>
<sequence length="286" mass="34165">MIFVSKTLFEEYGSIPFWVKRNCLVSNFGQKNEDKIKYIVFIDGDMGVVNPLHRLEEYLPKNEEEILFYDRMFNNEIMAGSYIIRNNLYTRNFINYFANYEYKIPKTTSHYNDNVALQAVFLDLVGSTKYPKQYKHCLHIFSNATTFEQNMIFVSCIRYILNLLNEEPNNPDYHTYDKGKIKILRKLSPKRWARDTWLYHWLFCEDDFMLHGWKKDEIASHPKIFLTEFNPTESLCKSSNFLEAWNYNLSAKVSCKEINENFMGWVQMTYINHLNDLNLSKVLFVK</sequence>
<protein>
    <submittedName>
        <fullName evidence="2">Glycosyltransferase</fullName>
    </submittedName>
    <submittedName>
        <fullName evidence="3">Nucleotide-diphospho-sugar transferase domain-containing protein</fullName>
    </submittedName>
</protein>
<dbReference type="Pfam" id="PF03314">
    <property type="entry name" value="DUF273"/>
    <property type="match status" value="1"/>
</dbReference>
<dbReference type="AlphaFoldDB" id="A0A0K0EAH4"/>
<dbReference type="InterPro" id="IPR004988">
    <property type="entry name" value="DUF273"/>
</dbReference>
<dbReference type="Proteomes" id="UP000035681">
    <property type="component" value="Unplaced"/>
</dbReference>
<dbReference type="WBParaSite" id="SSTP_0000649900.1">
    <property type="protein sequence ID" value="SSTP_0000649900.1"/>
    <property type="gene ID" value="SSTP_0000649900"/>
</dbReference>
<evidence type="ECO:0000313" key="3">
    <source>
        <dbReference type="WBParaSite" id="TCONS_00005195.p1"/>
    </source>
</evidence>
<evidence type="ECO:0000313" key="2">
    <source>
        <dbReference type="WBParaSite" id="SSTP_0000649900.1"/>
    </source>
</evidence>
<dbReference type="PANTHER" id="PTHR31562">
    <property type="entry name" value="PROTEIN CBG18972"/>
    <property type="match status" value="1"/>
</dbReference>
<dbReference type="PANTHER" id="PTHR31562:SF4">
    <property type="entry name" value="DUF268 DOMAIN-CONTAINING PROTEIN-RELATED"/>
    <property type="match status" value="1"/>
</dbReference>
<organism evidence="2">
    <name type="scientific">Strongyloides stercoralis</name>
    <name type="common">Threadworm</name>
    <dbReference type="NCBI Taxonomy" id="6248"/>
    <lineage>
        <taxon>Eukaryota</taxon>
        <taxon>Metazoa</taxon>
        <taxon>Ecdysozoa</taxon>
        <taxon>Nematoda</taxon>
        <taxon>Chromadorea</taxon>
        <taxon>Rhabditida</taxon>
        <taxon>Tylenchina</taxon>
        <taxon>Panagrolaimomorpha</taxon>
        <taxon>Strongyloidoidea</taxon>
        <taxon>Strongyloididae</taxon>
        <taxon>Strongyloides</taxon>
    </lineage>
</organism>
<proteinExistence type="predicted"/>
<evidence type="ECO:0000313" key="1">
    <source>
        <dbReference type="Proteomes" id="UP000035681"/>
    </source>
</evidence>
<dbReference type="WBParaSite" id="TCONS_00005195.p1">
    <property type="protein sequence ID" value="TCONS_00005195.p1"/>
    <property type="gene ID" value="XLOC_003534"/>
</dbReference>
<dbReference type="InterPro" id="IPR029044">
    <property type="entry name" value="Nucleotide-diphossugar_trans"/>
</dbReference>
<reference evidence="2" key="1">
    <citation type="submission" date="2015-08" db="UniProtKB">
        <authorList>
            <consortium name="WormBaseParasite"/>
        </authorList>
    </citation>
    <scope>IDENTIFICATION</scope>
</reference>